<dbReference type="SUPFAM" id="SSF46785">
    <property type="entry name" value="Winged helix' DNA-binding domain"/>
    <property type="match status" value="1"/>
</dbReference>
<dbReference type="AlphaFoldDB" id="A0A9P6H1V2"/>
<dbReference type="EMBL" id="SBJO01000005">
    <property type="protein sequence ID" value="KAF9764901.1"/>
    <property type="molecule type" value="Genomic_DNA"/>
</dbReference>
<accession>A0A9P6H1V2</accession>
<keyword evidence="3" id="KW-0687">Ribonucleoprotein</keyword>
<protein>
    <submittedName>
        <fullName evidence="4">40S ribosomal protein S19</fullName>
    </submittedName>
</protein>
<keyword evidence="5" id="KW-1185">Reference proteome</keyword>
<dbReference type="PANTHER" id="PTHR11710">
    <property type="entry name" value="40S RIBOSOMAL PROTEIN S19"/>
    <property type="match status" value="1"/>
</dbReference>
<sequence length="138" mass="15727">MIKEIYEVRTRDFVNVLKKNFISCESIVLPKDSDILKTGTGREQCPVADDWYYGRMAAIVDQMARKGFVTVEDMAVVYGNRKNRGRRPSSFVKADSELIKSAFDNLETIGWIDTSNKSEILTEKAKEVILDVIQSLKE</sequence>
<dbReference type="OrthoDB" id="428974at2759"/>
<gene>
    <name evidence="4" type="primary">RPS19</name>
    <name evidence="4" type="ORF">NGRA_0166</name>
</gene>
<organism evidence="4 5">
    <name type="scientific">Nosema granulosis</name>
    <dbReference type="NCBI Taxonomy" id="83296"/>
    <lineage>
        <taxon>Eukaryota</taxon>
        <taxon>Fungi</taxon>
        <taxon>Fungi incertae sedis</taxon>
        <taxon>Microsporidia</taxon>
        <taxon>Nosematidae</taxon>
        <taxon>Nosema</taxon>
    </lineage>
</organism>
<proteinExistence type="inferred from homology"/>
<evidence type="ECO:0000256" key="1">
    <source>
        <dbReference type="ARBA" id="ARBA00010014"/>
    </source>
</evidence>
<reference evidence="4 5" key="1">
    <citation type="journal article" date="2020" name="Genome Biol. Evol.">
        <title>Comparative genomics of strictly vertically transmitted, feminizing microsporidia endosymbionts of amphipod crustaceans.</title>
        <authorList>
            <person name="Cormier A."/>
            <person name="Chebbi M.A."/>
            <person name="Giraud I."/>
            <person name="Wattier R."/>
            <person name="Teixeira M."/>
            <person name="Gilbert C."/>
            <person name="Rigaud T."/>
            <person name="Cordaux R."/>
        </authorList>
    </citation>
    <scope>NUCLEOTIDE SEQUENCE [LARGE SCALE GENOMIC DNA]</scope>
    <source>
        <strain evidence="4 5">Ou3-Ou53</strain>
    </source>
</reference>
<dbReference type="Gene3D" id="1.10.10.10">
    <property type="entry name" value="Winged helix-like DNA-binding domain superfamily/Winged helix DNA-binding domain"/>
    <property type="match status" value="1"/>
</dbReference>
<dbReference type="InterPro" id="IPR036388">
    <property type="entry name" value="WH-like_DNA-bd_sf"/>
</dbReference>
<evidence type="ECO:0000256" key="2">
    <source>
        <dbReference type="ARBA" id="ARBA00022980"/>
    </source>
</evidence>
<dbReference type="GO" id="GO:0003735">
    <property type="term" value="F:structural constituent of ribosome"/>
    <property type="evidence" value="ECO:0007669"/>
    <property type="project" value="InterPro"/>
</dbReference>
<comment type="caution">
    <text evidence="4">The sequence shown here is derived from an EMBL/GenBank/DDBJ whole genome shotgun (WGS) entry which is preliminary data.</text>
</comment>
<dbReference type="GO" id="GO:0022627">
    <property type="term" value="C:cytosolic small ribosomal subunit"/>
    <property type="evidence" value="ECO:0007669"/>
    <property type="project" value="TreeGrafter"/>
</dbReference>
<name>A0A9P6H1V2_9MICR</name>
<evidence type="ECO:0000313" key="5">
    <source>
        <dbReference type="Proteomes" id="UP000740883"/>
    </source>
</evidence>
<evidence type="ECO:0000313" key="4">
    <source>
        <dbReference type="EMBL" id="KAF9764901.1"/>
    </source>
</evidence>
<comment type="similarity">
    <text evidence="1">Belongs to the eukaryotic ribosomal protein eS19 family.</text>
</comment>
<dbReference type="InterPro" id="IPR036390">
    <property type="entry name" value="WH_DNA-bd_sf"/>
</dbReference>
<evidence type="ECO:0000256" key="3">
    <source>
        <dbReference type="ARBA" id="ARBA00023274"/>
    </source>
</evidence>
<dbReference type="GO" id="GO:0000028">
    <property type="term" value="P:ribosomal small subunit assembly"/>
    <property type="evidence" value="ECO:0007669"/>
    <property type="project" value="TreeGrafter"/>
</dbReference>
<dbReference type="GO" id="GO:0006412">
    <property type="term" value="P:translation"/>
    <property type="evidence" value="ECO:0007669"/>
    <property type="project" value="InterPro"/>
</dbReference>
<dbReference type="SMART" id="SM01413">
    <property type="entry name" value="Ribosomal_S19e"/>
    <property type="match status" value="1"/>
</dbReference>
<keyword evidence="2 4" id="KW-0689">Ribosomal protein</keyword>
<dbReference type="InterPro" id="IPR001266">
    <property type="entry name" value="Ribosomal_eS19"/>
</dbReference>
<dbReference type="Proteomes" id="UP000740883">
    <property type="component" value="Unassembled WGS sequence"/>
</dbReference>
<dbReference type="PANTHER" id="PTHR11710:SF0">
    <property type="entry name" value="40S RIBOSOMAL PROTEIN S19"/>
    <property type="match status" value="1"/>
</dbReference>
<dbReference type="GO" id="GO:0003723">
    <property type="term" value="F:RNA binding"/>
    <property type="evidence" value="ECO:0007669"/>
    <property type="project" value="TreeGrafter"/>
</dbReference>
<dbReference type="Pfam" id="PF01090">
    <property type="entry name" value="Ribosomal_S19e"/>
    <property type="match status" value="1"/>
</dbReference>